<protein>
    <submittedName>
        <fullName evidence="1">Uncharacterized protein</fullName>
    </submittedName>
</protein>
<proteinExistence type="predicted"/>
<evidence type="ECO:0000313" key="2">
    <source>
        <dbReference type="Proteomes" id="UP000805193"/>
    </source>
</evidence>
<dbReference type="Proteomes" id="UP000805193">
    <property type="component" value="Unassembled WGS sequence"/>
</dbReference>
<comment type="caution">
    <text evidence="1">The sequence shown here is derived from an EMBL/GenBank/DDBJ whole genome shotgun (WGS) entry which is preliminary data.</text>
</comment>
<evidence type="ECO:0000313" key="1">
    <source>
        <dbReference type="EMBL" id="KAG0428482.1"/>
    </source>
</evidence>
<gene>
    <name evidence="1" type="ORF">HPB47_024536</name>
</gene>
<reference evidence="1 2" key="1">
    <citation type="journal article" date="2020" name="Cell">
        <title>Large-Scale Comparative Analyses of Tick Genomes Elucidate Their Genetic Diversity and Vector Capacities.</title>
        <authorList>
            <consortium name="Tick Genome and Microbiome Consortium (TIGMIC)"/>
            <person name="Jia N."/>
            <person name="Wang J."/>
            <person name="Shi W."/>
            <person name="Du L."/>
            <person name="Sun Y."/>
            <person name="Zhan W."/>
            <person name="Jiang J.F."/>
            <person name="Wang Q."/>
            <person name="Zhang B."/>
            <person name="Ji P."/>
            <person name="Bell-Sakyi L."/>
            <person name="Cui X.M."/>
            <person name="Yuan T.T."/>
            <person name="Jiang B.G."/>
            <person name="Yang W.F."/>
            <person name="Lam T.T."/>
            <person name="Chang Q.C."/>
            <person name="Ding S.J."/>
            <person name="Wang X.J."/>
            <person name="Zhu J.G."/>
            <person name="Ruan X.D."/>
            <person name="Zhao L."/>
            <person name="Wei J.T."/>
            <person name="Ye R.Z."/>
            <person name="Que T.C."/>
            <person name="Du C.H."/>
            <person name="Zhou Y.H."/>
            <person name="Cheng J.X."/>
            <person name="Dai P.F."/>
            <person name="Guo W.B."/>
            <person name="Han X.H."/>
            <person name="Huang E.J."/>
            <person name="Li L.F."/>
            <person name="Wei W."/>
            <person name="Gao Y.C."/>
            <person name="Liu J.Z."/>
            <person name="Shao H.Z."/>
            <person name="Wang X."/>
            <person name="Wang C.C."/>
            <person name="Yang T.C."/>
            <person name="Huo Q.B."/>
            <person name="Li W."/>
            <person name="Chen H.Y."/>
            <person name="Chen S.E."/>
            <person name="Zhou L.G."/>
            <person name="Ni X.B."/>
            <person name="Tian J.H."/>
            <person name="Sheng Y."/>
            <person name="Liu T."/>
            <person name="Pan Y.S."/>
            <person name="Xia L.Y."/>
            <person name="Li J."/>
            <person name="Zhao F."/>
            <person name="Cao W.C."/>
        </authorList>
    </citation>
    <scope>NUCLEOTIDE SEQUENCE [LARGE SCALE GENOMIC DNA]</scope>
    <source>
        <strain evidence="1">Iper-2018</strain>
    </source>
</reference>
<accession>A0AC60Q576</accession>
<organism evidence="1 2">
    <name type="scientific">Ixodes persulcatus</name>
    <name type="common">Taiga tick</name>
    <dbReference type="NCBI Taxonomy" id="34615"/>
    <lineage>
        <taxon>Eukaryota</taxon>
        <taxon>Metazoa</taxon>
        <taxon>Ecdysozoa</taxon>
        <taxon>Arthropoda</taxon>
        <taxon>Chelicerata</taxon>
        <taxon>Arachnida</taxon>
        <taxon>Acari</taxon>
        <taxon>Parasitiformes</taxon>
        <taxon>Ixodida</taxon>
        <taxon>Ixodoidea</taxon>
        <taxon>Ixodidae</taxon>
        <taxon>Ixodinae</taxon>
        <taxon>Ixodes</taxon>
    </lineage>
</organism>
<name>A0AC60Q576_IXOPE</name>
<sequence length="171" mass="18008">MCAVTLEVCGFMVSAVSNLYLFMALRFIVSFAMAGILVINYILLLEQVAAKSRGLYGTIAMSCFGIGLLGLYGFKYLHMNWQTVQIVIMLPTSVLLMSFTGLRWLAPASGEHKGRGAISCSGVDAGGPAPSLGLGHVAVGSVPVGLGGDSDETPRSFEDVWVPADAITGRC</sequence>
<keyword evidence="2" id="KW-1185">Reference proteome</keyword>
<dbReference type="EMBL" id="JABSTQ010009519">
    <property type="protein sequence ID" value="KAG0428482.1"/>
    <property type="molecule type" value="Genomic_DNA"/>
</dbReference>